<keyword evidence="4" id="KW-1003">Cell membrane</keyword>
<comment type="subcellular location">
    <subcellularLocation>
        <location evidence="2">Cell membrane</location>
        <topology evidence="2">Multi-pass membrane protein</topology>
    </subcellularLocation>
</comment>
<dbReference type="InterPro" id="IPR036890">
    <property type="entry name" value="HATPase_C_sf"/>
</dbReference>
<evidence type="ECO:0000256" key="5">
    <source>
        <dbReference type="ARBA" id="ARBA00022553"/>
    </source>
</evidence>
<feature type="domain" description="Histidine kinase" evidence="12">
    <location>
        <begin position="239"/>
        <end position="450"/>
    </location>
</feature>
<dbReference type="Proteomes" id="UP001172743">
    <property type="component" value="Unassembled WGS sequence"/>
</dbReference>
<dbReference type="Gene3D" id="6.10.340.10">
    <property type="match status" value="1"/>
</dbReference>
<evidence type="ECO:0000259" key="13">
    <source>
        <dbReference type="PROSITE" id="PS50885"/>
    </source>
</evidence>
<evidence type="ECO:0000256" key="4">
    <source>
        <dbReference type="ARBA" id="ARBA00022475"/>
    </source>
</evidence>
<keyword evidence="6" id="KW-0808">Transferase</keyword>
<dbReference type="PANTHER" id="PTHR45453">
    <property type="entry name" value="PHOSPHATE REGULON SENSOR PROTEIN PHOR"/>
    <property type="match status" value="1"/>
</dbReference>
<evidence type="ECO:0000259" key="12">
    <source>
        <dbReference type="PROSITE" id="PS50109"/>
    </source>
</evidence>
<keyword evidence="10" id="KW-0902">Two-component regulatory system</keyword>
<comment type="caution">
    <text evidence="14">The sequence shown here is derived from an EMBL/GenBank/DDBJ whole genome shotgun (WGS) entry which is preliminary data.</text>
</comment>
<organism evidence="14 15">
    <name type="scientific">Ureibacillus aquaedulcis</name>
    <dbReference type="NCBI Taxonomy" id="3058421"/>
    <lineage>
        <taxon>Bacteria</taxon>
        <taxon>Bacillati</taxon>
        <taxon>Bacillota</taxon>
        <taxon>Bacilli</taxon>
        <taxon>Bacillales</taxon>
        <taxon>Caryophanaceae</taxon>
        <taxon>Ureibacillus</taxon>
    </lineage>
</organism>
<dbReference type="Pfam" id="PF00672">
    <property type="entry name" value="HAMP"/>
    <property type="match status" value="1"/>
</dbReference>
<evidence type="ECO:0000256" key="9">
    <source>
        <dbReference type="ARBA" id="ARBA00022840"/>
    </source>
</evidence>
<dbReference type="PRINTS" id="PR00344">
    <property type="entry name" value="BCTRLSENSOR"/>
</dbReference>
<dbReference type="CDD" id="cd00082">
    <property type="entry name" value="HisKA"/>
    <property type="match status" value="1"/>
</dbReference>
<keyword evidence="7" id="KW-0547">Nucleotide-binding</keyword>
<evidence type="ECO:0000256" key="3">
    <source>
        <dbReference type="ARBA" id="ARBA00012438"/>
    </source>
</evidence>
<dbReference type="InterPro" id="IPR050351">
    <property type="entry name" value="BphY/WalK/GraS-like"/>
</dbReference>
<evidence type="ECO:0000313" key="15">
    <source>
        <dbReference type="Proteomes" id="UP001172743"/>
    </source>
</evidence>
<evidence type="ECO:0000256" key="8">
    <source>
        <dbReference type="ARBA" id="ARBA00022777"/>
    </source>
</evidence>
<comment type="catalytic activity">
    <reaction evidence="1">
        <text>ATP + protein L-histidine = ADP + protein N-phospho-L-histidine.</text>
        <dbReference type="EC" id="2.7.13.3"/>
    </reaction>
</comment>
<dbReference type="PANTHER" id="PTHR45453:SF1">
    <property type="entry name" value="PHOSPHATE REGULON SENSOR PROTEIN PHOR"/>
    <property type="match status" value="1"/>
</dbReference>
<evidence type="ECO:0000313" key="14">
    <source>
        <dbReference type="EMBL" id="MDN4494910.1"/>
    </source>
</evidence>
<dbReference type="SMART" id="SM00388">
    <property type="entry name" value="HisKA"/>
    <property type="match status" value="1"/>
</dbReference>
<dbReference type="SMART" id="SM00304">
    <property type="entry name" value="HAMP"/>
    <property type="match status" value="1"/>
</dbReference>
<dbReference type="Pfam" id="PF00512">
    <property type="entry name" value="HisKA"/>
    <property type="match status" value="1"/>
</dbReference>
<dbReference type="CDD" id="cd00075">
    <property type="entry name" value="HATPase"/>
    <property type="match status" value="1"/>
</dbReference>
<evidence type="ECO:0000256" key="7">
    <source>
        <dbReference type="ARBA" id="ARBA00022741"/>
    </source>
</evidence>
<dbReference type="InterPro" id="IPR003594">
    <property type="entry name" value="HATPase_dom"/>
</dbReference>
<evidence type="ECO:0000256" key="10">
    <source>
        <dbReference type="ARBA" id="ARBA00023012"/>
    </source>
</evidence>
<dbReference type="RefSeq" id="WP_301139228.1">
    <property type="nucleotide sequence ID" value="NZ_JAUHTQ010000013.1"/>
</dbReference>
<dbReference type="Pfam" id="PF02518">
    <property type="entry name" value="HATPase_c"/>
    <property type="match status" value="1"/>
</dbReference>
<dbReference type="SUPFAM" id="SSF55874">
    <property type="entry name" value="ATPase domain of HSP90 chaperone/DNA topoisomerase II/histidine kinase"/>
    <property type="match status" value="1"/>
</dbReference>
<reference evidence="14" key="1">
    <citation type="submission" date="2023-07" db="EMBL/GenBank/DDBJ databases">
        <title>Ureibacillus sp. isolated from freshwater well.</title>
        <authorList>
            <person name="Kirdat K."/>
            <person name="Bhatt A."/>
            <person name="Teware R."/>
            <person name="Bhavsar Y."/>
            <person name="Yadav A."/>
        </authorList>
    </citation>
    <scope>NUCLEOTIDE SEQUENCE</scope>
    <source>
        <strain evidence="14">BA0131</strain>
    </source>
</reference>
<keyword evidence="9" id="KW-0067">ATP-binding</keyword>
<dbReference type="InterPro" id="IPR036097">
    <property type="entry name" value="HisK_dim/P_sf"/>
</dbReference>
<keyword evidence="5" id="KW-0597">Phosphoprotein</keyword>
<sequence length="458" mass="51079">MKLRTKIHLFTTLLMLFLLALMNSGVYLLYEQLAINTEYKQLKSRGEELLASFSQLTDGAATDPTIILRTYMPTDGAVRVLNEAGKPISSVHASLELENIQLQLGKDESYARSEIDGIPVIMIETPAIWTDGSVVKLQLLQRLNEVAINADLLKLILVAVTAIIAIPLLISNMALSRIILKPLERLNLAMKKSGTAGTYEKIEKADGGKDELAEIGRTFNGMMEALETNYRKQEQFVSNASHELKTPLTVIESYAKLLLRRGFTNEKVAKEALGAIVNESVRMNDLIVQMLELAKNKEHASLSISEIDISLLLESTASQMRQAYNRTVELHGVASLFIQSDEQKLKQLLFIILDNARKYSEDKIIITTAQQEKTISIAIQDLGEGIAEDQIPQLFDRFYRVNKDRNRKTGGTGLGLAIAKELSEKLQIQMNVQSELGTGTCFTLLIPFIIEGNKEERK</sequence>
<accession>A0ABT8GU11</accession>
<dbReference type="EC" id="2.7.13.3" evidence="3"/>
<dbReference type="InterPro" id="IPR003660">
    <property type="entry name" value="HAMP_dom"/>
</dbReference>
<dbReference type="SUPFAM" id="SSF47384">
    <property type="entry name" value="Homodimeric domain of signal transducing histidine kinase"/>
    <property type="match status" value="1"/>
</dbReference>
<protein>
    <recommendedName>
        <fullName evidence="3">histidine kinase</fullName>
        <ecNumber evidence="3">2.7.13.3</ecNumber>
    </recommendedName>
</protein>
<proteinExistence type="predicted"/>
<dbReference type="InterPro" id="IPR005467">
    <property type="entry name" value="His_kinase_dom"/>
</dbReference>
<dbReference type="CDD" id="cd06225">
    <property type="entry name" value="HAMP"/>
    <property type="match status" value="1"/>
</dbReference>
<evidence type="ECO:0000256" key="2">
    <source>
        <dbReference type="ARBA" id="ARBA00004651"/>
    </source>
</evidence>
<dbReference type="Gene3D" id="1.10.287.130">
    <property type="match status" value="1"/>
</dbReference>
<dbReference type="EMBL" id="JAUHTQ010000013">
    <property type="protein sequence ID" value="MDN4494910.1"/>
    <property type="molecule type" value="Genomic_DNA"/>
</dbReference>
<feature type="domain" description="HAMP" evidence="13">
    <location>
        <begin position="177"/>
        <end position="231"/>
    </location>
</feature>
<keyword evidence="15" id="KW-1185">Reference proteome</keyword>
<dbReference type="InterPro" id="IPR003661">
    <property type="entry name" value="HisK_dim/P_dom"/>
</dbReference>
<keyword evidence="8 14" id="KW-0418">Kinase</keyword>
<dbReference type="GO" id="GO:0016301">
    <property type="term" value="F:kinase activity"/>
    <property type="evidence" value="ECO:0007669"/>
    <property type="project" value="UniProtKB-KW"/>
</dbReference>
<dbReference type="Gene3D" id="3.30.565.10">
    <property type="entry name" value="Histidine kinase-like ATPase, C-terminal domain"/>
    <property type="match status" value="1"/>
</dbReference>
<dbReference type="PROSITE" id="PS50109">
    <property type="entry name" value="HIS_KIN"/>
    <property type="match status" value="1"/>
</dbReference>
<evidence type="ECO:0000256" key="11">
    <source>
        <dbReference type="ARBA" id="ARBA00023136"/>
    </source>
</evidence>
<keyword evidence="11" id="KW-0472">Membrane</keyword>
<name>A0ABT8GU11_9BACL</name>
<dbReference type="PROSITE" id="PS50885">
    <property type="entry name" value="HAMP"/>
    <property type="match status" value="1"/>
</dbReference>
<evidence type="ECO:0000256" key="6">
    <source>
        <dbReference type="ARBA" id="ARBA00022679"/>
    </source>
</evidence>
<dbReference type="InterPro" id="IPR004358">
    <property type="entry name" value="Sig_transdc_His_kin-like_C"/>
</dbReference>
<dbReference type="SMART" id="SM00387">
    <property type="entry name" value="HATPase_c"/>
    <property type="match status" value="1"/>
</dbReference>
<gene>
    <name evidence="14" type="ORF">QYB95_15250</name>
</gene>
<evidence type="ECO:0000256" key="1">
    <source>
        <dbReference type="ARBA" id="ARBA00000085"/>
    </source>
</evidence>